<evidence type="ECO:0000256" key="2">
    <source>
        <dbReference type="ARBA" id="ARBA00023015"/>
    </source>
</evidence>
<keyword evidence="3" id="KW-0731">Sigma factor</keyword>
<accession>A0A8J7TKG5</accession>
<feature type="domain" description="RNA polymerase sigma-70 region 2" evidence="7">
    <location>
        <begin position="24"/>
        <end position="92"/>
    </location>
</feature>
<name>A0A8J7TKG5_9BACT</name>
<dbReference type="SUPFAM" id="SSF88946">
    <property type="entry name" value="Sigma2 domain of RNA polymerase sigma factors"/>
    <property type="match status" value="1"/>
</dbReference>
<dbReference type="InterPro" id="IPR007627">
    <property type="entry name" value="RNA_pol_sigma70_r2"/>
</dbReference>
<dbReference type="Pfam" id="PF08281">
    <property type="entry name" value="Sigma70_r4_2"/>
    <property type="match status" value="1"/>
</dbReference>
<dbReference type="PANTHER" id="PTHR43133">
    <property type="entry name" value="RNA POLYMERASE ECF-TYPE SIGMA FACTO"/>
    <property type="match status" value="1"/>
</dbReference>
<comment type="caution">
    <text evidence="9">The sequence shown here is derived from an EMBL/GenBank/DDBJ whole genome shotgun (WGS) entry which is preliminary data.</text>
</comment>
<keyword evidence="4" id="KW-0238">DNA-binding</keyword>
<dbReference type="Gene3D" id="1.10.1740.10">
    <property type="match status" value="1"/>
</dbReference>
<dbReference type="InterPro" id="IPR014284">
    <property type="entry name" value="RNA_pol_sigma-70_dom"/>
</dbReference>
<dbReference type="GO" id="GO:0003677">
    <property type="term" value="F:DNA binding"/>
    <property type="evidence" value="ECO:0007669"/>
    <property type="project" value="UniProtKB-KW"/>
</dbReference>
<dbReference type="AlphaFoldDB" id="A0A8J7TKG5"/>
<feature type="domain" description="RNA polymerase sigma factor 70 region 4 type 2" evidence="8">
    <location>
        <begin position="140"/>
        <end position="192"/>
    </location>
</feature>
<evidence type="ECO:0000256" key="5">
    <source>
        <dbReference type="ARBA" id="ARBA00023163"/>
    </source>
</evidence>
<protein>
    <submittedName>
        <fullName evidence="9">Sigma-70 family RNA polymerase sigma factor</fullName>
    </submittedName>
</protein>
<dbReference type="GO" id="GO:0016987">
    <property type="term" value="F:sigma factor activity"/>
    <property type="evidence" value="ECO:0007669"/>
    <property type="project" value="UniProtKB-KW"/>
</dbReference>
<dbReference type="CDD" id="cd06171">
    <property type="entry name" value="Sigma70_r4"/>
    <property type="match status" value="1"/>
</dbReference>
<proteinExistence type="inferred from homology"/>
<evidence type="ECO:0000259" key="7">
    <source>
        <dbReference type="Pfam" id="PF04542"/>
    </source>
</evidence>
<dbReference type="NCBIfam" id="TIGR02937">
    <property type="entry name" value="sigma70-ECF"/>
    <property type="match status" value="1"/>
</dbReference>
<sequence length="211" mass="24221">MELTDEELIRKYREGGDIDLFKVLVRRYQTRAFALAYRLIGNAEEAEEIVQDCFIKVHQNLDKYRAQTSFAPWIARICQNLCMDAIRMKQRRRDDEVLSFDPQAYGSDDECGSGAGRTVSQVADSGPSPSQVLDNQEESRLLEESIRLLPDNQRVVLVLHDIQGFSYQQIAEIVGTSIGTVRSRLHYGRMKLKEMLDPYYSEHGCQPVKSR</sequence>
<dbReference type="Pfam" id="PF04542">
    <property type="entry name" value="Sigma70_r2"/>
    <property type="match status" value="1"/>
</dbReference>
<organism evidence="9 10">
    <name type="scientific">Candidatus Obscuribacter phosphatis</name>
    <dbReference type="NCBI Taxonomy" id="1906157"/>
    <lineage>
        <taxon>Bacteria</taxon>
        <taxon>Bacillati</taxon>
        <taxon>Candidatus Melainabacteria</taxon>
        <taxon>Candidatus Obscuribacterales</taxon>
        <taxon>Candidatus Obscuribacteraceae</taxon>
        <taxon>Candidatus Obscuribacter</taxon>
    </lineage>
</organism>
<dbReference type="InterPro" id="IPR013324">
    <property type="entry name" value="RNA_pol_sigma_r3/r4-like"/>
</dbReference>
<evidence type="ECO:0000313" key="9">
    <source>
        <dbReference type="EMBL" id="MBN8658866.1"/>
    </source>
</evidence>
<evidence type="ECO:0000256" key="4">
    <source>
        <dbReference type="ARBA" id="ARBA00023125"/>
    </source>
</evidence>
<dbReference type="InterPro" id="IPR039425">
    <property type="entry name" value="RNA_pol_sigma-70-like"/>
</dbReference>
<dbReference type="EMBL" id="JAFLCK010000001">
    <property type="protein sequence ID" value="MBN8658866.1"/>
    <property type="molecule type" value="Genomic_DNA"/>
</dbReference>
<evidence type="ECO:0000313" key="10">
    <source>
        <dbReference type="Proteomes" id="UP000664277"/>
    </source>
</evidence>
<feature type="compositionally biased region" description="Polar residues" evidence="6">
    <location>
        <begin position="118"/>
        <end position="134"/>
    </location>
</feature>
<dbReference type="PANTHER" id="PTHR43133:SF8">
    <property type="entry name" value="RNA POLYMERASE SIGMA FACTOR HI_1459-RELATED"/>
    <property type="match status" value="1"/>
</dbReference>
<dbReference type="GO" id="GO:0006352">
    <property type="term" value="P:DNA-templated transcription initiation"/>
    <property type="evidence" value="ECO:0007669"/>
    <property type="project" value="InterPro"/>
</dbReference>
<dbReference type="SUPFAM" id="SSF88659">
    <property type="entry name" value="Sigma3 and sigma4 domains of RNA polymerase sigma factors"/>
    <property type="match status" value="1"/>
</dbReference>
<keyword evidence="2" id="KW-0805">Transcription regulation</keyword>
<evidence type="ECO:0000256" key="6">
    <source>
        <dbReference type="SAM" id="MobiDB-lite"/>
    </source>
</evidence>
<feature type="region of interest" description="Disordered" evidence="6">
    <location>
        <begin position="105"/>
        <end position="136"/>
    </location>
</feature>
<dbReference type="Proteomes" id="UP000664277">
    <property type="component" value="Unassembled WGS sequence"/>
</dbReference>
<comment type="similarity">
    <text evidence="1">Belongs to the sigma-70 factor family. ECF subfamily.</text>
</comment>
<dbReference type="InterPro" id="IPR013249">
    <property type="entry name" value="RNA_pol_sigma70_r4_t2"/>
</dbReference>
<evidence type="ECO:0000256" key="1">
    <source>
        <dbReference type="ARBA" id="ARBA00010641"/>
    </source>
</evidence>
<evidence type="ECO:0000259" key="8">
    <source>
        <dbReference type="Pfam" id="PF08281"/>
    </source>
</evidence>
<dbReference type="InterPro" id="IPR013325">
    <property type="entry name" value="RNA_pol_sigma_r2"/>
</dbReference>
<gene>
    <name evidence="9" type="ORF">J0M35_00775</name>
</gene>
<reference evidence="9" key="1">
    <citation type="submission" date="2021-02" db="EMBL/GenBank/DDBJ databases">
        <title>Genome-Resolved Metagenomics of a Microbial Community Performing Photosynthetic Biological Nutrient Removal.</title>
        <authorList>
            <person name="Mcdaniel E.A."/>
        </authorList>
    </citation>
    <scope>NUCLEOTIDE SEQUENCE</scope>
    <source>
        <strain evidence="9">UWPOB_OBS1</strain>
    </source>
</reference>
<evidence type="ECO:0000256" key="3">
    <source>
        <dbReference type="ARBA" id="ARBA00023082"/>
    </source>
</evidence>
<dbReference type="Gene3D" id="1.10.10.10">
    <property type="entry name" value="Winged helix-like DNA-binding domain superfamily/Winged helix DNA-binding domain"/>
    <property type="match status" value="1"/>
</dbReference>
<keyword evidence="5" id="KW-0804">Transcription</keyword>
<dbReference type="InterPro" id="IPR036388">
    <property type="entry name" value="WH-like_DNA-bd_sf"/>
</dbReference>